<accession>A0A8H6S7W1</accession>
<dbReference type="AlphaFoldDB" id="A0A8H6S7W1"/>
<organism evidence="2 3">
    <name type="scientific">Mycena chlorophos</name>
    <name type="common">Agaric fungus</name>
    <name type="synonym">Agaricus chlorophos</name>
    <dbReference type="NCBI Taxonomy" id="658473"/>
    <lineage>
        <taxon>Eukaryota</taxon>
        <taxon>Fungi</taxon>
        <taxon>Dikarya</taxon>
        <taxon>Basidiomycota</taxon>
        <taxon>Agaricomycotina</taxon>
        <taxon>Agaricomycetes</taxon>
        <taxon>Agaricomycetidae</taxon>
        <taxon>Agaricales</taxon>
        <taxon>Marasmiineae</taxon>
        <taxon>Mycenaceae</taxon>
        <taxon>Mycena</taxon>
    </lineage>
</organism>
<evidence type="ECO:0000313" key="2">
    <source>
        <dbReference type="EMBL" id="KAF7293933.1"/>
    </source>
</evidence>
<keyword evidence="1" id="KW-0472">Membrane</keyword>
<protein>
    <submittedName>
        <fullName evidence="2">Uncharacterized protein</fullName>
    </submittedName>
</protein>
<proteinExistence type="predicted"/>
<keyword evidence="1" id="KW-1133">Transmembrane helix</keyword>
<keyword evidence="1" id="KW-0812">Transmembrane</keyword>
<sequence length="68" mass="7385">MWAHLAEAARRSNNTHCDADSTSTAIVHCRRLARGILHRKLGSPESYKSMAVAVLIALTLPISGVAWT</sequence>
<dbReference type="EMBL" id="JACAZE010000020">
    <property type="protein sequence ID" value="KAF7293933.1"/>
    <property type="molecule type" value="Genomic_DNA"/>
</dbReference>
<comment type="caution">
    <text evidence="2">The sequence shown here is derived from an EMBL/GenBank/DDBJ whole genome shotgun (WGS) entry which is preliminary data.</text>
</comment>
<name>A0A8H6S7W1_MYCCL</name>
<dbReference type="Proteomes" id="UP000613580">
    <property type="component" value="Unassembled WGS sequence"/>
</dbReference>
<evidence type="ECO:0000256" key="1">
    <source>
        <dbReference type="SAM" id="Phobius"/>
    </source>
</evidence>
<keyword evidence="3" id="KW-1185">Reference proteome</keyword>
<gene>
    <name evidence="2" type="ORF">HMN09_01190500</name>
</gene>
<feature type="transmembrane region" description="Helical" evidence="1">
    <location>
        <begin position="49"/>
        <end position="67"/>
    </location>
</feature>
<reference evidence="2" key="1">
    <citation type="submission" date="2020-05" db="EMBL/GenBank/DDBJ databases">
        <title>Mycena genomes resolve the evolution of fungal bioluminescence.</title>
        <authorList>
            <person name="Tsai I.J."/>
        </authorList>
    </citation>
    <scope>NUCLEOTIDE SEQUENCE</scope>
    <source>
        <strain evidence="2">110903Hualien_Pintung</strain>
    </source>
</reference>
<evidence type="ECO:0000313" key="3">
    <source>
        <dbReference type="Proteomes" id="UP000613580"/>
    </source>
</evidence>